<keyword evidence="3" id="KW-1185">Reference proteome</keyword>
<reference evidence="2 3" key="1">
    <citation type="submission" date="2024-03" db="EMBL/GenBank/DDBJ databases">
        <title>Actinomycetospora sp. OC33-EN06, a novel actinomycete isolated from wild orchid (Aerides multiflora).</title>
        <authorList>
            <person name="Suriyachadkun C."/>
        </authorList>
    </citation>
    <scope>NUCLEOTIDE SEQUENCE [LARGE SCALE GENOMIC DNA]</scope>
    <source>
        <strain evidence="2 3">OC33-EN06</strain>
    </source>
</reference>
<protein>
    <submittedName>
        <fullName evidence="2">Uncharacterized protein</fullName>
    </submittedName>
</protein>
<dbReference type="RefSeq" id="WP_337716496.1">
    <property type="nucleotide sequence ID" value="NZ_JBBEGL010000006.1"/>
</dbReference>
<evidence type="ECO:0000313" key="3">
    <source>
        <dbReference type="Proteomes" id="UP001370100"/>
    </source>
</evidence>
<gene>
    <name evidence="2" type="ORF">WCD41_22205</name>
</gene>
<accession>A0ABU8N9U7</accession>
<evidence type="ECO:0000256" key="1">
    <source>
        <dbReference type="SAM" id="MobiDB-lite"/>
    </source>
</evidence>
<dbReference type="EMBL" id="JBBEGL010000006">
    <property type="protein sequence ID" value="MEJ2889188.1"/>
    <property type="molecule type" value="Genomic_DNA"/>
</dbReference>
<feature type="region of interest" description="Disordered" evidence="1">
    <location>
        <begin position="1"/>
        <end position="20"/>
    </location>
</feature>
<proteinExistence type="predicted"/>
<organism evidence="2 3">
    <name type="scientific">Actinomycetospora aeridis</name>
    <dbReference type="NCBI Taxonomy" id="3129231"/>
    <lineage>
        <taxon>Bacteria</taxon>
        <taxon>Bacillati</taxon>
        <taxon>Actinomycetota</taxon>
        <taxon>Actinomycetes</taxon>
        <taxon>Pseudonocardiales</taxon>
        <taxon>Pseudonocardiaceae</taxon>
        <taxon>Actinomycetospora</taxon>
    </lineage>
</organism>
<dbReference type="Proteomes" id="UP001370100">
    <property type="component" value="Unassembled WGS sequence"/>
</dbReference>
<name>A0ABU8N9U7_9PSEU</name>
<comment type="caution">
    <text evidence="2">The sequence shown here is derived from an EMBL/GenBank/DDBJ whole genome shotgun (WGS) entry which is preliminary data.</text>
</comment>
<evidence type="ECO:0000313" key="2">
    <source>
        <dbReference type="EMBL" id="MEJ2889188.1"/>
    </source>
</evidence>
<sequence>MRRSGAAGTTIVDDPASTSEEAAVPGRFEIRVSGRLSDRVRAAFPDMAVAEVPAETVLSGWSTDDDEVHGILERIQSLGLELVSLRQVREPDET</sequence>